<dbReference type="AlphaFoldDB" id="A0AAV6VAU8"/>
<comment type="caution">
    <text evidence="2">The sequence shown here is derived from an EMBL/GenBank/DDBJ whole genome shotgun (WGS) entry which is preliminary data.</text>
</comment>
<keyword evidence="3" id="KW-1185">Reference proteome</keyword>
<keyword evidence="1" id="KW-1133">Transmembrane helix</keyword>
<evidence type="ECO:0000313" key="3">
    <source>
        <dbReference type="Proteomes" id="UP000827092"/>
    </source>
</evidence>
<protein>
    <submittedName>
        <fullName evidence="2">Uncharacterized protein</fullName>
    </submittedName>
</protein>
<keyword evidence="1" id="KW-0812">Transmembrane</keyword>
<dbReference type="EMBL" id="JAFNEN010000134">
    <property type="protein sequence ID" value="KAG8192858.1"/>
    <property type="molecule type" value="Genomic_DNA"/>
</dbReference>
<proteinExistence type="predicted"/>
<organism evidence="2 3">
    <name type="scientific">Oedothorax gibbosus</name>
    <dbReference type="NCBI Taxonomy" id="931172"/>
    <lineage>
        <taxon>Eukaryota</taxon>
        <taxon>Metazoa</taxon>
        <taxon>Ecdysozoa</taxon>
        <taxon>Arthropoda</taxon>
        <taxon>Chelicerata</taxon>
        <taxon>Arachnida</taxon>
        <taxon>Araneae</taxon>
        <taxon>Araneomorphae</taxon>
        <taxon>Entelegynae</taxon>
        <taxon>Araneoidea</taxon>
        <taxon>Linyphiidae</taxon>
        <taxon>Erigoninae</taxon>
        <taxon>Oedothorax</taxon>
    </lineage>
</organism>
<dbReference type="Proteomes" id="UP000827092">
    <property type="component" value="Unassembled WGS sequence"/>
</dbReference>
<gene>
    <name evidence="2" type="ORF">JTE90_014634</name>
</gene>
<evidence type="ECO:0000313" key="2">
    <source>
        <dbReference type="EMBL" id="KAG8192858.1"/>
    </source>
</evidence>
<accession>A0AAV6VAU8</accession>
<feature type="transmembrane region" description="Helical" evidence="1">
    <location>
        <begin position="12"/>
        <end position="31"/>
    </location>
</feature>
<feature type="transmembrane region" description="Helical" evidence="1">
    <location>
        <begin position="43"/>
        <end position="61"/>
    </location>
</feature>
<evidence type="ECO:0000256" key="1">
    <source>
        <dbReference type="SAM" id="Phobius"/>
    </source>
</evidence>
<name>A0AAV6VAU8_9ARAC</name>
<reference evidence="2 3" key="1">
    <citation type="journal article" date="2022" name="Nat. Ecol. Evol.">
        <title>A masculinizing supergene underlies an exaggerated male reproductive morph in a spider.</title>
        <authorList>
            <person name="Hendrickx F."/>
            <person name="De Corte Z."/>
            <person name="Sonet G."/>
            <person name="Van Belleghem S.M."/>
            <person name="Kostlbacher S."/>
            <person name="Vangestel C."/>
        </authorList>
    </citation>
    <scope>NUCLEOTIDE SEQUENCE [LARGE SCALE GENOMIC DNA]</scope>
    <source>
        <strain evidence="2">W744_W776</strain>
    </source>
</reference>
<sequence length="68" mass="7125">MGNGSPGSITFRGLGITARSLMALMSGGFRFDRARSGLHRRYLSCGGGNGLALFIAFFLLVEVACGVI</sequence>
<keyword evidence="1" id="KW-0472">Membrane</keyword>